<keyword evidence="5" id="KW-0045">Antibiotic biosynthesis</keyword>
<dbReference type="GO" id="GO:0043041">
    <property type="term" value="P:amino acid activation for nonribosomal peptide biosynthetic process"/>
    <property type="evidence" value="ECO:0007669"/>
    <property type="project" value="TreeGrafter"/>
</dbReference>
<gene>
    <name evidence="7" type="ORF">JYB65_11210</name>
</gene>
<dbReference type="SUPFAM" id="SSF56801">
    <property type="entry name" value="Acetyl-CoA synthetase-like"/>
    <property type="match status" value="1"/>
</dbReference>
<reference evidence="7" key="1">
    <citation type="submission" date="2021-02" db="EMBL/GenBank/DDBJ databases">
        <title>Abyssanaerobacter marinus gen.nov., sp., nov, anaerobic bacterium isolated from the Onnuri vent field of Indian Ocean and suggestion of Mogibacteriaceae fam. nov., and proposal of reclassification of ambiguous this family's genus member.</title>
        <authorList>
            <person name="Kim Y.J."/>
            <person name="Yang J.-A."/>
        </authorList>
    </citation>
    <scope>NUCLEOTIDE SEQUENCE</scope>
    <source>
        <strain evidence="7">DSM 2634</strain>
    </source>
</reference>
<dbReference type="SUPFAM" id="SSF47336">
    <property type="entry name" value="ACP-like"/>
    <property type="match status" value="2"/>
</dbReference>
<dbReference type="Gene3D" id="3.30.559.10">
    <property type="entry name" value="Chloramphenicol acetyltransferase-like domain"/>
    <property type="match status" value="2"/>
</dbReference>
<dbReference type="InterPro" id="IPR020845">
    <property type="entry name" value="AMP-binding_CS"/>
</dbReference>
<dbReference type="Pfam" id="PF00668">
    <property type="entry name" value="Condensation"/>
    <property type="match status" value="2"/>
</dbReference>
<dbReference type="GO" id="GO:0044550">
    <property type="term" value="P:secondary metabolite biosynthetic process"/>
    <property type="evidence" value="ECO:0007669"/>
    <property type="project" value="TreeGrafter"/>
</dbReference>
<accession>A0A939DA20</accession>
<evidence type="ECO:0000256" key="4">
    <source>
        <dbReference type="ARBA" id="ARBA00022598"/>
    </source>
</evidence>
<dbReference type="PROSITE" id="PS50075">
    <property type="entry name" value="CARRIER"/>
    <property type="match status" value="2"/>
</dbReference>
<keyword evidence="3" id="KW-0597">Phosphoprotein</keyword>
<dbReference type="InterPro" id="IPR023213">
    <property type="entry name" value="CAT-like_dom_sf"/>
</dbReference>
<feature type="domain" description="Carrier" evidence="6">
    <location>
        <begin position="1075"/>
        <end position="1151"/>
    </location>
</feature>
<dbReference type="EMBL" id="JAFJZZ010000005">
    <property type="protein sequence ID" value="MBN7773931.1"/>
    <property type="molecule type" value="Genomic_DNA"/>
</dbReference>
<dbReference type="Gene3D" id="3.30.559.30">
    <property type="entry name" value="Nonribosomal peptide synthetase, condensation domain"/>
    <property type="match status" value="2"/>
</dbReference>
<dbReference type="InterPro" id="IPR044894">
    <property type="entry name" value="TubC_N_sf"/>
</dbReference>
<dbReference type="PANTHER" id="PTHR45527">
    <property type="entry name" value="NONRIBOSOMAL PEPTIDE SYNTHETASE"/>
    <property type="match status" value="1"/>
</dbReference>
<dbReference type="GO" id="GO:0005737">
    <property type="term" value="C:cytoplasm"/>
    <property type="evidence" value="ECO:0007669"/>
    <property type="project" value="TreeGrafter"/>
</dbReference>
<sequence>MDKSTLFNLNALQKAYWLGRGKEIQWGGCSCQAVFEIRMNHLDPDRFRRSLQQVIDSQPMLSAVVQTDMRMVIDEEAEIPLKLYDYSNRKDYAACIAALKKKMKYEQVPIGERLFDIHIIQKPNKRFSILIKIDMVMADLGSMHLFFRELSRAYDGKETSKPNYTFREYMNVLEDYEKTDAYKRHRAYWEHQAELFPTSPGFPANVTNGENPTDLFHRRQLRINPKRWKLFCEKAVSAGLTPSIAVLYLYSQILSAWGGGRNFAVAVTVADRKRIHQDVPHIIGEFTKVLLLPIEIREQPNKENAGAMQKSFWQHIKHVDYDATGFRKTIYEKNGESRYYPFVFTSGLGVGSKPQKGGFQDKIVWVESTTPQVILDHQIFPYKNGVVLAWDCREDAFIPGVLDQMFCKYTELFNQSIEDPDFWNQTIWDFRTQESIDTQNKVNDTKKDFELTMLHERTWEIAEAMPDKCAIIHQGKEYSYKQLTDAAEHIAAMLEHQGIPKQTRVMVAMRNSFEAIAAIMGILCYGCSYVPVMHNLPSNRIRTIYNIAEAAGIFLDSERAELEDCRILSVAQRKPEMYPILRGRISQEAYVIFTSGSTGEPKGVMITHQAAMNTILDVNERNHVGRFDRAIALSSLSFDLSVYDIFGMLNIGASLVIPTEEEKIDPALIDSLCVNHDVTLWNTVPKYCEIYLDYLASKEKKNHLINKIFLSGDWIPLRLVGLIKDHCGQAKLTSMGGATEASIWSNYYEVEELEETWNSIPYGYPLANQKFYIFDELGRPCPDYVSGLLHIQGEGLALGYANAPDITKAAFYTHPFNKERVYNTGDYGRYDKNGVIEFLGRKDTQIKVNGYRIEIGEINKAFSKCQITEYVVLPLGRKMENKKLVAFIKEEGRTDDLRKQLEEMLPSYAIPDPIYVIDEIPKTANKKIDRKMLEKMAEEREAEPVTEEGNEILDIISDVLNMKSIKNTDSFASLGVSSMELIGLANELDKKFGHRPTVGEMMQYANLSGLVQYYRTAAIQEKPEVVEDELEQIRTDELSVIVKTLSYKKIKDWLESGKFKKAIQQKLLQEELEKRVFSKSANNGMLIFLEDALNVNDIQVTDNFFRLGVSSVEIMNIANELETRYGVRPSVGEMMRYDTFQELVDFYAGREEIQPSEDMEKGQLPETHNRYALELIQRCAEKGILLWHEQGKLKYKAGKDRIDQELLLELKLYKQDVIAYLASDNTAAELKRTFSTTPIQLAYIFGREKTYDLGNVNSHYYLEFTCEQINRNKLEIALNNVIANNEALRTRIYKDGTQEVMDENPTYSIACRKLHTEDELIALRNEWDHHQYELGKWPMFSLFLSDRDGENRIHLSLDCILLDGWSVRMFMEQVLKEYYGAPQQYADFTFREYLLKEKEWLGMNGNHQAAQDYWDKHIHEIPGAPTFRYSRPLSEIEKPHYARLGFELDKKNIDAIAYKAKKYKLTLSLVICVAYMRVLSRWSVNKDLTVNMTLFNRHPISPDISRVLGDFTNITLLSYYADDSKGLLNELLETQEELWRHIEYRTYSGVNLLRKIEKQYPEEAVMPVVFTSMLAGEVSEQEEHPYLDKIEETYALSQTPQVVLDHQIHMRNGELFFSWDFVEQAFSRETIEAMFEDYRKEMEKFVQNDWEQL</sequence>
<protein>
    <submittedName>
        <fullName evidence="7">Amino acid adenylation domain-containing protein</fullName>
    </submittedName>
</protein>
<dbReference type="GO" id="GO:0017000">
    <property type="term" value="P:antibiotic biosynthetic process"/>
    <property type="evidence" value="ECO:0007669"/>
    <property type="project" value="UniProtKB-KW"/>
</dbReference>
<name>A0A939DA20_CLOAM</name>
<evidence type="ECO:0000313" key="8">
    <source>
        <dbReference type="Proteomes" id="UP000664545"/>
    </source>
</evidence>
<organism evidence="7 8">
    <name type="scientific">Clostridium aminobutyricum</name>
    <dbReference type="NCBI Taxonomy" id="33953"/>
    <lineage>
        <taxon>Bacteria</taxon>
        <taxon>Bacillati</taxon>
        <taxon>Bacillota</taxon>
        <taxon>Clostridia</taxon>
        <taxon>Eubacteriales</taxon>
        <taxon>Clostridiaceae</taxon>
        <taxon>Clostridium</taxon>
    </lineage>
</organism>
<dbReference type="InterPro" id="IPR057737">
    <property type="entry name" value="Condensation_MtbB-like"/>
</dbReference>
<comment type="caution">
    <text evidence="7">The sequence shown here is derived from an EMBL/GenBank/DDBJ whole genome shotgun (WGS) entry which is preliminary data.</text>
</comment>
<dbReference type="Gene3D" id="3.30.300.30">
    <property type="match status" value="1"/>
</dbReference>
<evidence type="ECO:0000313" key="7">
    <source>
        <dbReference type="EMBL" id="MBN7773931.1"/>
    </source>
</evidence>
<proteinExistence type="predicted"/>
<dbReference type="PANTHER" id="PTHR45527:SF10">
    <property type="entry name" value="PYOCHELIN SYNTHASE PCHF"/>
    <property type="match status" value="1"/>
</dbReference>
<dbReference type="RefSeq" id="WP_206582771.1">
    <property type="nucleotide sequence ID" value="NZ_JAFJZZ010000005.1"/>
</dbReference>
<dbReference type="NCBIfam" id="TIGR01733">
    <property type="entry name" value="AA-adenyl-dom"/>
    <property type="match status" value="1"/>
</dbReference>
<dbReference type="InterPro" id="IPR001242">
    <property type="entry name" value="Condensation_dom"/>
</dbReference>
<dbReference type="InterPro" id="IPR006162">
    <property type="entry name" value="Ppantetheine_attach_site"/>
</dbReference>
<dbReference type="InterPro" id="IPR041464">
    <property type="entry name" value="TubC_N"/>
</dbReference>
<dbReference type="Gene3D" id="3.40.50.12780">
    <property type="entry name" value="N-terminal domain of ligase-like"/>
    <property type="match status" value="1"/>
</dbReference>
<dbReference type="InterPro" id="IPR045851">
    <property type="entry name" value="AMP-bd_C_sf"/>
</dbReference>
<feature type="domain" description="Carrier" evidence="6">
    <location>
        <begin position="943"/>
        <end position="1018"/>
    </location>
</feature>
<dbReference type="Gene3D" id="1.10.1200.10">
    <property type="entry name" value="ACP-like"/>
    <property type="match status" value="2"/>
</dbReference>
<dbReference type="PROSITE" id="PS00012">
    <property type="entry name" value="PHOSPHOPANTETHEINE"/>
    <property type="match status" value="2"/>
</dbReference>
<evidence type="ECO:0000256" key="5">
    <source>
        <dbReference type="ARBA" id="ARBA00023194"/>
    </source>
</evidence>
<dbReference type="CDD" id="cd19535">
    <property type="entry name" value="Cyc_NRPS"/>
    <property type="match status" value="1"/>
</dbReference>
<dbReference type="Gene3D" id="1.10.10.1830">
    <property type="entry name" value="Non-ribosomal peptide synthase, adenylation domain"/>
    <property type="match status" value="1"/>
</dbReference>
<dbReference type="GO" id="GO:0031177">
    <property type="term" value="F:phosphopantetheine binding"/>
    <property type="evidence" value="ECO:0007669"/>
    <property type="project" value="TreeGrafter"/>
</dbReference>
<evidence type="ECO:0000256" key="1">
    <source>
        <dbReference type="ARBA" id="ARBA00001957"/>
    </source>
</evidence>
<dbReference type="PROSITE" id="PS00455">
    <property type="entry name" value="AMP_BINDING"/>
    <property type="match status" value="1"/>
</dbReference>
<dbReference type="InterPro" id="IPR036736">
    <property type="entry name" value="ACP-like_sf"/>
</dbReference>
<keyword evidence="4" id="KW-0436">Ligase</keyword>
<dbReference type="Pfam" id="PF00501">
    <property type="entry name" value="AMP-binding"/>
    <property type="match status" value="1"/>
</dbReference>
<evidence type="ECO:0000256" key="2">
    <source>
        <dbReference type="ARBA" id="ARBA00022450"/>
    </source>
</evidence>
<dbReference type="GO" id="GO:0016874">
    <property type="term" value="F:ligase activity"/>
    <property type="evidence" value="ECO:0007669"/>
    <property type="project" value="UniProtKB-KW"/>
</dbReference>
<dbReference type="SUPFAM" id="SSF52777">
    <property type="entry name" value="CoA-dependent acyltransferases"/>
    <property type="match status" value="4"/>
</dbReference>
<keyword evidence="8" id="KW-1185">Reference proteome</keyword>
<comment type="cofactor">
    <cofactor evidence="1">
        <name>pantetheine 4'-phosphate</name>
        <dbReference type="ChEBI" id="CHEBI:47942"/>
    </cofactor>
</comment>
<dbReference type="GO" id="GO:0008610">
    <property type="term" value="P:lipid biosynthetic process"/>
    <property type="evidence" value="ECO:0007669"/>
    <property type="project" value="UniProtKB-ARBA"/>
</dbReference>
<dbReference type="Pfam" id="PF00550">
    <property type="entry name" value="PP-binding"/>
    <property type="match status" value="2"/>
</dbReference>
<dbReference type="InterPro" id="IPR000873">
    <property type="entry name" value="AMP-dep_synth/lig_dom"/>
</dbReference>
<keyword evidence="2" id="KW-0596">Phosphopantetheine</keyword>
<dbReference type="Pfam" id="PF18563">
    <property type="entry name" value="TubC_N"/>
    <property type="match status" value="1"/>
</dbReference>
<dbReference type="InterPro" id="IPR010071">
    <property type="entry name" value="AA_adenyl_dom"/>
</dbReference>
<dbReference type="Proteomes" id="UP000664545">
    <property type="component" value="Unassembled WGS sequence"/>
</dbReference>
<evidence type="ECO:0000259" key="6">
    <source>
        <dbReference type="PROSITE" id="PS50075"/>
    </source>
</evidence>
<dbReference type="InterPro" id="IPR009081">
    <property type="entry name" value="PP-bd_ACP"/>
</dbReference>
<dbReference type="InterPro" id="IPR042099">
    <property type="entry name" value="ANL_N_sf"/>
</dbReference>
<evidence type="ECO:0000256" key="3">
    <source>
        <dbReference type="ARBA" id="ARBA00022553"/>
    </source>
</evidence>